<keyword evidence="3 7" id="KW-0812">Transmembrane</keyword>
<protein>
    <submittedName>
        <fullName evidence="9">Major facilitator superfamily protein</fullName>
    </submittedName>
</protein>
<evidence type="ECO:0000256" key="7">
    <source>
        <dbReference type="SAM" id="Phobius"/>
    </source>
</evidence>
<dbReference type="OrthoDB" id="419616at2759"/>
<evidence type="ECO:0000313" key="10">
    <source>
        <dbReference type="Proteomes" id="UP001063166"/>
    </source>
</evidence>
<comment type="caution">
    <text evidence="9">The sequence shown here is derived from an EMBL/GenBank/DDBJ whole genome shotgun (WGS) entry which is preliminary data.</text>
</comment>
<dbReference type="InterPro" id="IPR011701">
    <property type="entry name" value="MFS"/>
</dbReference>
<comment type="subcellular location">
    <subcellularLocation>
        <location evidence="1">Membrane</location>
        <topology evidence="1">Multi-pass membrane protein</topology>
    </subcellularLocation>
</comment>
<feature type="region of interest" description="Disordered" evidence="6">
    <location>
        <begin position="1"/>
        <end position="24"/>
    </location>
</feature>
<evidence type="ECO:0000259" key="8">
    <source>
        <dbReference type="PROSITE" id="PS50850"/>
    </source>
</evidence>
<keyword evidence="5 7" id="KW-0472">Membrane</keyword>
<feature type="transmembrane region" description="Helical" evidence="7">
    <location>
        <begin position="353"/>
        <end position="374"/>
    </location>
</feature>
<dbReference type="PANTHER" id="PTHR23504:SF15">
    <property type="entry name" value="MAJOR FACILITATOR SUPERFAMILY (MFS) PROFILE DOMAIN-CONTAINING PROTEIN"/>
    <property type="match status" value="1"/>
</dbReference>
<feature type="transmembrane region" description="Helical" evidence="7">
    <location>
        <begin position="491"/>
        <end position="511"/>
    </location>
</feature>
<accession>A0A9P3Q0F0</accession>
<dbReference type="AlphaFoldDB" id="A0A9P3Q0F0"/>
<dbReference type="GO" id="GO:0016020">
    <property type="term" value="C:membrane"/>
    <property type="evidence" value="ECO:0007669"/>
    <property type="project" value="UniProtKB-SubCell"/>
</dbReference>
<evidence type="ECO:0000256" key="5">
    <source>
        <dbReference type="ARBA" id="ARBA00023136"/>
    </source>
</evidence>
<dbReference type="GO" id="GO:0022857">
    <property type="term" value="F:transmembrane transporter activity"/>
    <property type="evidence" value="ECO:0007669"/>
    <property type="project" value="InterPro"/>
</dbReference>
<feature type="domain" description="Major facilitator superfamily (MFS) profile" evidence="8">
    <location>
        <begin position="31"/>
        <end position="516"/>
    </location>
</feature>
<evidence type="ECO:0000313" key="9">
    <source>
        <dbReference type="EMBL" id="GLB44899.1"/>
    </source>
</evidence>
<name>A0A9P3Q0F0_LYOSH</name>
<dbReference type="SUPFAM" id="SSF103473">
    <property type="entry name" value="MFS general substrate transporter"/>
    <property type="match status" value="1"/>
</dbReference>
<reference evidence="9" key="1">
    <citation type="submission" date="2022-07" db="EMBL/GenBank/DDBJ databases">
        <title>The genome of Lyophyllum shimeji provides insight into the initial evolution of ectomycorrhizal fungal genome.</title>
        <authorList>
            <person name="Kobayashi Y."/>
            <person name="Shibata T."/>
            <person name="Hirakawa H."/>
            <person name="Shigenobu S."/>
            <person name="Nishiyama T."/>
            <person name="Yamada A."/>
            <person name="Hasebe M."/>
            <person name="Kawaguchi M."/>
        </authorList>
    </citation>
    <scope>NUCLEOTIDE SEQUENCE</scope>
    <source>
        <strain evidence="9">AT787</strain>
    </source>
</reference>
<organism evidence="9 10">
    <name type="scientific">Lyophyllum shimeji</name>
    <name type="common">Hon-shimeji</name>
    <name type="synonym">Tricholoma shimeji</name>
    <dbReference type="NCBI Taxonomy" id="47721"/>
    <lineage>
        <taxon>Eukaryota</taxon>
        <taxon>Fungi</taxon>
        <taxon>Dikarya</taxon>
        <taxon>Basidiomycota</taxon>
        <taxon>Agaricomycotina</taxon>
        <taxon>Agaricomycetes</taxon>
        <taxon>Agaricomycetidae</taxon>
        <taxon>Agaricales</taxon>
        <taxon>Tricholomatineae</taxon>
        <taxon>Lyophyllaceae</taxon>
        <taxon>Lyophyllum</taxon>
    </lineage>
</organism>
<dbReference type="Proteomes" id="UP001063166">
    <property type="component" value="Unassembled WGS sequence"/>
</dbReference>
<gene>
    <name evidence="9" type="ORF">LshimejAT787_1802360</name>
</gene>
<feature type="transmembrane region" description="Helical" evidence="7">
    <location>
        <begin position="72"/>
        <end position="92"/>
    </location>
</feature>
<evidence type="ECO:0000256" key="1">
    <source>
        <dbReference type="ARBA" id="ARBA00004141"/>
    </source>
</evidence>
<dbReference type="InterPro" id="IPR001958">
    <property type="entry name" value="Tet-R_TetA/multi-R_MdtG-like"/>
</dbReference>
<sequence>MDAYDSEADSTHAQPEPRNPPRPKRPFPAFQLAILFLIKLTEPINSTVIYPFVNQFVRDTGITGGDETKTGYYAGIIESIFFFAECLSVYHWGRLSDRIGRRPVLLCGPLGLALAMTSFGLSRHFWMLVVSRCAQGIFNGNVGVAKSMMVEITDPADVPRVFGYLPAMWSTGITLGPVIGGTLARPANRWPDTLGKPTFLDDYPYFLPCAVAGGIAFVSFLYAYFFLHESLPSAIRRPAFDQQSDLNGRRRLTKSESHGNTPLLDDQAPVINYGTRENASCSSSSCACESDSEDAIQPNDSTPPPFRSLLTRSLLLALANHGFYCFLDQCQQVLLPLMLSTSVAHGGLGFDSFTIGMIMATWGVGNAVFQVIAFPRVVGWLGPRRTYVICFAFFLATFTGYPLMSITARLRGHVDARVWFILITQLTLHCFACMSYGCVQLFILDAAPGNAALGAVNGLSQMMSTVVRTVAPTLASSLFSLSLQKQLAGGYMVYAVLVGVVLAGWSLALLLPPALQGQLKRP</sequence>
<dbReference type="PROSITE" id="PS50850">
    <property type="entry name" value="MFS"/>
    <property type="match status" value="1"/>
</dbReference>
<evidence type="ECO:0000256" key="6">
    <source>
        <dbReference type="SAM" id="MobiDB-lite"/>
    </source>
</evidence>
<feature type="transmembrane region" description="Helical" evidence="7">
    <location>
        <begin position="104"/>
        <end position="122"/>
    </location>
</feature>
<feature type="transmembrane region" description="Helical" evidence="7">
    <location>
        <begin position="205"/>
        <end position="227"/>
    </location>
</feature>
<dbReference type="PANTHER" id="PTHR23504">
    <property type="entry name" value="MAJOR FACILITATOR SUPERFAMILY DOMAIN-CONTAINING PROTEIN 10"/>
    <property type="match status" value="1"/>
</dbReference>
<evidence type="ECO:0000256" key="2">
    <source>
        <dbReference type="ARBA" id="ARBA00022448"/>
    </source>
</evidence>
<dbReference type="InterPro" id="IPR036259">
    <property type="entry name" value="MFS_trans_sf"/>
</dbReference>
<proteinExistence type="predicted"/>
<keyword evidence="10" id="KW-1185">Reference proteome</keyword>
<evidence type="ECO:0000256" key="4">
    <source>
        <dbReference type="ARBA" id="ARBA00022989"/>
    </source>
</evidence>
<keyword evidence="2" id="KW-0813">Transport</keyword>
<feature type="transmembrane region" description="Helical" evidence="7">
    <location>
        <begin position="418"/>
        <end position="443"/>
    </location>
</feature>
<dbReference type="EMBL" id="BRPK01000018">
    <property type="protein sequence ID" value="GLB44899.1"/>
    <property type="molecule type" value="Genomic_DNA"/>
</dbReference>
<evidence type="ECO:0000256" key="3">
    <source>
        <dbReference type="ARBA" id="ARBA00022692"/>
    </source>
</evidence>
<dbReference type="Gene3D" id="1.20.1250.20">
    <property type="entry name" value="MFS general substrate transporter like domains"/>
    <property type="match status" value="1"/>
</dbReference>
<dbReference type="Pfam" id="PF07690">
    <property type="entry name" value="MFS_1"/>
    <property type="match status" value="1"/>
</dbReference>
<dbReference type="PRINTS" id="PR01035">
    <property type="entry name" value="TCRTETA"/>
</dbReference>
<dbReference type="InterPro" id="IPR020846">
    <property type="entry name" value="MFS_dom"/>
</dbReference>
<dbReference type="CDD" id="cd17330">
    <property type="entry name" value="MFS_SLC46_TetA_like"/>
    <property type="match status" value="1"/>
</dbReference>
<feature type="transmembrane region" description="Helical" evidence="7">
    <location>
        <begin position="386"/>
        <end position="406"/>
    </location>
</feature>
<keyword evidence="4 7" id="KW-1133">Transmembrane helix</keyword>